<name>A0ABR4BIS3_9LECA</name>
<organism evidence="3 4">
    <name type="scientific">Lepraria finkii</name>
    <dbReference type="NCBI Taxonomy" id="1340010"/>
    <lineage>
        <taxon>Eukaryota</taxon>
        <taxon>Fungi</taxon>
        <taxon>Dikarya</taxon>
        <taxon>Ascomycota</taxon>
        <taxon>Pezizomycotina</taxon>
        <taxon>Lecanoromycetes</taxon>
        <taxon>OSLEUM clade</taxon>
        <taxon>Lecanoromycetidae</taxon>
        <taxon>Lecanorales</taxon>
        <taxon>Lecanorineae</taxon>
        <taxon>Stereocaulaceae</taxon>
        <taxon>Lepraria</taxon>
    </lineage>
</organism>
<keyword evidence="4" id="KW-1185">Reference proteome</keyword>
<proteinExistence type="predicted"/>
<dbReference type="SUPFAM" id="SSF53474">
    <property type="entry name" value="alpha/beta-Hydrolases"/>
    <property type="match status" value="1"/>
</dbReference>
<dbReference type="PANTHER" id="PTHR48081">
    <property type="entry name" value="AB HYDROLASE SUPERFAMILY PROTEIN C4A8.06C"/>
    <property type="match status" value="1"/>
</dbReference>
<sequence>MHFTIRMHFLSIYSIPNSTRRHPKWIYHQALTNELFRTSFYRMNLIKFTTPLSMKPDAEKKRFIAMTLQDGIHKGVLRNRAVQPATVGVLKRIPATALFVQYRLASHPACTFPAAVQDAVTAYNHLLDMSIPASNIVISGDSAGGNVAIALLRYLSTADNNNNLPIPSTAPFWSPSVDLDSQCDPHNIDLHRNNKTDCITGFTLVCGVNAYTSKPIKSTDPSFWPLRNPFMTPSPLWIMAGGAEVLTDTIVGFAERMRGIEGNRVTLYEAPNAPHDILFVGHVLV</sequence>
<dbReference type="Pfam" id="PF07859">
    <property type="entry name" value="Abhydrolase_3"/>
    <property type="match status" value="1"/>
</dbReference>
<evidence type="ECO:0000313" key="3">
    <source>
        <dbReference type="EMBL" id="KAL2057719.1"/>
    </source>
</evidence>
<dbReference type="InterPro" id="IPR013094">
    <property type="entry name" value="AB_hydrolase_3"/>
</dbReference>
<accession>A0ABR4BIS3</accession>
<gene>
    <name evidence="3" type="ORF">ABVK25_002103</name>
</gene>
<comment type="caution">
    <text evidence="3">The sequence shown here is derived from an EMBL/GenBank/DDBJ whole genome shotgun (WGS) entry which is preliminary data.</text>
</comment>
<dbReference type="Gene3D" id="3.40.50.1820">
    <property type="entry name" value="alpha/beta hydrolase"/>
    <property type="match status" value="1"/>
</dbReference>
<dbReference type="PANTHER" id="PTHR48081:SF8">
    <property type="entry name" value="ALPHA_BETA HYDROLASE FOLD-3 DOMAIN-CONTAINING PROTEIN-RELATED"/>
    <property type="match status" value="1"/>
</dbReference>
<dbReference type="Proteomes" id="UP001590951">
    <property type="component" value="Unassembled WGS sequence"/>
</dbReference>
<dbReference type="InterPro" id="IPR029058">
    <property type="entry name" value="AB_hydrolase_fold"/>
</dbReference>
<evidence type="ECO:0000313" key="4">
    <source>
        <dbReference type="Proteomes" id="UP001590951"/>
    </source>
</evidence>
<evidence type="ECO:0000256" key="1">
    <source>
        <dbReference type="ARBA" id="ARBA00022801"/>
    </source>
</evidence>
<evidence type="ECO:0000259" key="2">
    <source>
        <dbReference type="Pfam" id="PF07859"/>
    </source>
</evidence>
<reference evidence="3 4" key="1">
    <citation type="submission" date="2024-09" db="EMBL/GenBank/DDBJ databases">
        <title>Rethinking Asexuality: The Enigmatic Case of Functional Sexual Genes in Lepraria (Stereocaulaceae).</title>
        <authorList>
            <person name="Doellman M."/>
            <person name="Sun Y."/>
            <person name="Barcenas-Pena A."/>
            <person name="Lumbsch H.T."/>
            <person name="Grewe F."/>
        </authorList>
    </citation>
    <scope>NUCLEOTIDE SEQUENCE [LARGE SCALE GENOMIC DNA]</scope>
    <source>
        <strain evidence="3 4">Grewe 0041</strain>
    </source>
</reference>
<dbReference type="EMBL" id="JBHFEH010000004">
    <property type="protein sequence ID" value="KAL2057719.1"/>
    <property type="molecule type" value="Genomic_DNA"/>
</dbReference>
<protein>
    <recommendedName>
        <fullName evidence="2">Alpha/beta hydrolase fold-3 domain-containing protein</fullName>
    </recommendedName>
</protein>
<feature type="domain" description="Alpha/beta hydrolase fold-3" evidence="2">
    <location>
        <begin position="91"/>
        <end position="277"/>
    </location>
</feature>
<dbReference type="InterPro" id="IPR050300">
    <property type="entry name" value="GDXG_lipolytic_enzyme"/>
</dbReference>
<keyword evidence="1" id="KW-0378">Hydrolase</keyword>